<evidence type="ECO:0000259" key="3">
    <source>
        <dbReference type="Pfam" id="PF04151"/>
    </source>
</evidence>
<evidence type="ECO:0000256" key="2">
    <source>
        <dbReference type="SAM" id="Phobius"/>
    </source>
</evidence>
<dbReference type="Gene3D" id="2.60.120.380">
    <property type="match status" value="2"/>
</dbReference>
<evidence type="ECO:0000313" key="5">
    <source>
        <dbReference type="Proteomes" id="UP000661112"/>
    </source>
</evidence>
<dbReference type="EMBL" id="JACJSG010000007">
    <property type="protein sequence ID" value="MBD2500284.1"/>
    <property type="molecule type" value="Genomic_DNA"/>
</dbReference>
<evidence type="ECO:0000313" key="4">
    <source>
        <dbReference type="EMBL" id="MBD2500284.1"/>
    </source>
</evidence>
<feature type="compositionally biased region" description="Low complexity" evidence="1">
    <location>
        <begin position="131"/>
        <end position="141"/>
    </location>
</feature>
<keyword evidence="2" id="KW-0812">Transmembrane</keyword>
<dbReference type="RefSeq" id="WP_190468777.1">
    <property type="nucleotide sequence ID" value="NZ_JACJSG010000007.1"/>
</dbReference>
<feature type="domain" description="Peptidase C-terminal archaeal/bacterial" evidence="3">
    <location>
        <begin position="229"/>
        <end position="307"/>
    </location>
</feature>
<feature type="compositionally biased region" description="Low complexity" evidence="1">
    <location>
        <begin position="106"/>
        <end position="120"/>
    </location>
</feature>
<feature type="region of interest" description="Disordered" evidence="1">
    <location>
        <begin position="52"/>
        <end position="200"/>
    </location>
</feature>
<gene>
    <name evidence="4" type="ORF">H6G83_06560</name>
</gene>
<dbReference type="PRINTS" id="PR01217">
    <property type="entry name" value="PRICHEXTENSN"/>
</dbReference>
<dbReference type="Proteomes" id="UP000661112">
    <property type="component" value="Unassembled WGS sequence"/>
</dbReference>
<protein>
    <submittedName>
        <fullName evidence="4">Pre-peptidase C-terminal domain-containing protein</fullName>
    </submittedName>
</protein>
<feature type="compositionally biased region" description="Polar residues" evidence="1">
    <location>
        <begin position="174"/>
        <end position="200"/>
    </location>
</feature>
<feature type="transmembrane region" description="Helical" evidence="2">
    <location>
        <begin position="12"/>
        <end position="31"/>
    </location>
</feature>
<sequence>MVGQKKKSYWFKLNYALIVSISGGLLVANYAPIKALDIALNPGKLIIAKTPDERQPEAVQQAIEQIPTSSPPATPQTQPKQSIDSPIPVRESSNSTSNPNPQPRETNSTPRQSPPTNSNPNPQPRETNSTPRQSPPANSNPNPQPRETNSTPRQSPPTNSNSTRRSRETNSASPQRGRQSIPNSGRGRNSTSKTPLVSLSNPSFRDINFVDIAFGVLSKGDFQSQGRYFHFYKFEGRENQLLQIRLGGSADSRRSGNLSLNPFMFLLDPDNKVILKRGAVGTNGDIRDAFVFVRLPVKGTYTIAVTSRNPGDTGRYSLALRNDRASYILDESAELNAQSSVIKQNRSPYNVSQFQGKKNQLVSIRVDSINEEFSPYIVLLNSQGKTIAADNDKDGMYSALIDRARLPEDDTYYIVVTANNSTNRGTYRLTLF</sequence>
<proteinExistence type="predicted"/>
<keyword evidence="2" id="KW-0472">Membrane</keyword>
<dbReference type="Pfam" id="PF04151">
    <property type="entry name" value="PPC"/>
    <property type="match status" value="2"/>
</dbReference>
<organism evidence="4 5">
    <name type="scientific">Anabaena azotica FACHB-119</name>
    <dbReference type="NCBI Taxonomy" id="947527"/>
    <lineage>
        <taxon>Bacteria</taxon>
        <taxon>Bacillati</taxon>
        <taxon>Cyanobacteriota</taxon>
        <taxon>Cyanophyceae</taxon>
        <taxon>Nostocales</taxon>
        <taxon>Nostocaceae</taxon>
        <taxon>Anabaena</taxon>
        <taxon>Anabaena azotica</taxon>
    </lineage>
</organism>
<accession>A0ABR8D0M4</accession>
<reference evidence="4 5" key="1">
    <citation type="journal article" date="2020" name="ISME J.">
        <title>Comparative genomics reveals insights into cyanobacterial evolution and habitat adaptation.</title>
        <authorList>
            <person name="Chen M.Y."/>
            <person name="Teng W.K."/>
            <person name="Zhao L."/>
            <person name="Hu C.X."/>
            <person name="Zhou Y.K."/>
            <person name="Han B.P."/>
            <person name="Song L.R."/>
            <person name="Shu W.S."/>
        </authorList>
    </citation>
    <scope>NUCLEOTIDE SEQUENCE [LARGE SCALE GENOMIC DNA]</scope>
    <source>
        <strain evidence="4 5">FACHB-119</strain>
    </source>
</reference>
<comment type="caution">
    <text evidence="4">The sequence shown here is derived from an EMBL/GenBank/DDBJ whole genome shotgun (WGS) entry which is preliminary data.</text>
</comment>
<feature type="domain" description="Peptidase C-terminal archaeal/bacterial" evidence="3">
    <location>
        <begin position="349"/>
        <end position="417"/>
    </location>
</feature>
<keyword evidence="5" id="KW-1185">Reference proteome</keyword>
<dbReference type="InterPro" id="IPR007280">
    <property type="entry name" value="Peptidase_C_arc/bac"/>
</dbReference>
<evidence type="ECO:0000256" key="1">
    <source>
        <dbReference type="SAM" id="MobiDB-lite"/>
    </source>
</evidence>
<name>A0ABR8D0M4_9NOST</name>
<feature type="compositionally biased region" description="Low complexity" evidence="1">
    <location>
        <begin position="156"/>
        <end position="173"/>
    </location>
</feature>
<keyword evidence="2" id="KW-1133">Transmembrane helix</keyword>